<feature type="transmembrane region" description="Helical" evidence="2">
    <location>
        <begin position="163"/>
        <end position="184"/>
    </location>
</feature>
<feature type="region of interest" description="Disordered" evidence="1">
    <location>
        <begin position="1"/>
        <end position="69"/>
    </location>
</feature>
<feature type="transmembrane region" description="Helical" evidence="2">
    <location>
        <begin position="140"/>
        <end position="158"/>
    </location>
</feature>
<accession>A0A7G1KHE6</accession>
<dbReference type="AlphaFoldDB" id="A0A7G1KHE6"/>
<evidence type="ECO:0008006" key="5">
    <source>
        <dbReference type="Google" id="ProtNLM"/>
    </source>
</evidence>
<evidence type="ECO:0000313" key="4">
    <source>
        <dbReference type="Proteomes" id="UP000516173"/>
    </source>
</evidence>
<feature type="compositionally biased region" description="Acidic residues" evidence="1">
    <location>
        <begin position="1"/>
        <end position="16"/>
    </location>
</feature>
<proteinExistence type="predicted"/>
<dbReference type="EMBL" id="AP023396">
    <property type="protein sequence ID" value="BCK54565.1"/>
    <property type="molecule type" value="Genomic_DNA"/>
</dbReference>
<feature type="transmembrane region" description="Helical" evidence="2">
    <location>
        <begin position="93"/>
        <end position="111"/>
    </location>
</feature>
<organism evidence="3 4">
    <name type="scientific">Nocardia wallacei</name>
    <dbReference type="NCBI Taxonomy" id="480035"/>
    <lineage>
        <taxon>Bacteria</taxon>
        <taxon>Bacillati</taxon>
        <taxon>Actinomycetota</taxon>
        <taxon>Actinomycetes</taxon>
        <taxon>Mycobacteriales</taxon>
        <taxon>Nocardiaceae</taxon>
        <taxon>Nocardia</taxon>
    </lineage>
</organism>
<keyword evidence="2" id="KW-1133">Transmembrane helix</keyword>
<dbReference type="Proteomes" id="UP000516173">
    <property type="component" value="Chromosome"/>
</dbReference>
<dbReference type="KEGG" id="nwl:NWFMUON74_23370"/>
<keyword evidence="2" id="KW-0472">Membrane</keyword>
<feature type="transmembrane region" description="Helical" evidence="2">
    <location>
        <begin position="196"/>
        <end position="218"/>
    </location>
</feature>
<evidence type="ECO:0000256" key="1">
    <source>
        <dbReference type="SAM" id="MobiDB-lite"/>
    </source>
</evidence>
<evidence type="ECO:0000313" key="3">
    <source>
        <dbReference type="EMBL" id="BCK54565.1"/>
    </source>
</evidence>
<keyword evidence="4" id="KW-1185">Reference proteome</keyword>
<reference evidence="3 4" key="1">
    <citation type="submission" date="2020-08" db="EMBL/GenBank/DDBJ databases">
        <title>Genome Sequencing of Nocardia wallacei strain FMUON74 and assembly.</title>
        <authorList>
            <person name="Toyokawa M."/>
            <person name="Uesaka K."/>
        </authorList>
    </citation>
    <scope>NUCLEOTIDE SEQUENCE [LARGE SCALE GENOMIC DNA]</scope>
    <source>
        <strain evidence="3 4">FMUON74</strain>
    </source>
</reference>
<feature type="compositionally biased region" description="Low complexity" evidence="1">
    <location>
        <begin position="35"/>
        <end position="49"/>
    </location>
</feature>
<name>A0A7G1KHE6_9NOCA</name>
<gene>
    <name evidence="3" type="ORF">NWFMUON74_23370</name>
</gene>
<evidence type="ECO:0000256" key="2">
    <source>
        <dbReference type="SAM" id="Phobius"/>
    </source>
</evidence>
<sequence length="261" mass="28225">MADRGEDEAKDDADANDGDRARSTGDARPDGDTTAGSISSDADSGAAGDAAERRTSEPNEEQMNPAESQVFEEFRDDLEAVERKIAGEIDPGARAMVVAVAVFVLLLSLVLPHAGSARGLDVILYDATAETEHIGLPSRVFEWFVVVFGICFSSLALVTRRWVLAWIAVAGSAVGSVFGVLSIWHRQTPGLGNYEGAGPGIGLILALLAIVVLTFHWVKVVWSRTALHLEAEEKRRQAAAAREKQERTWLLGDQEDRKNDE</sequence>
<keyword evidence="2" id="KW-0812">Transmembrane</keyword>
<feature type="compositionally biased region" description="Basic and acidic residues" evidence="1">
    <location>
        <begin position="17"/>
        <end position="31"/>
    </location>
</feature>
<protein>
    <recommendedName>
        <fullName evidence="5">Transmembrane protein</fullName>
    </recommendedName>
</protein>